<reference evidence="3" key="1">
    <citation type="submission" date="2016-10" db="EMBL/GenBank/DDBJ databases">
        <authorList>
            <person name="Varghese N."/>
            <person name="Submissions S."/>
        </authorList>
    </citation>
    <scope>NUCLEOTIDE SEQUENCE [LARGE SCALE GENOMIC DNA]</scope>
    <source>
        <strain evidence="3">DSM 45501</strain>
    </source>
</reference>
<gene>
    <name evidence="2" type="ORF">SAMN04487904_108116</name>
</gene>
<feature type="compositionally biased region" description="Basic and acidic residues" evidence="1">
    <location>
        <begin position="20"/>
        <end position="32"/>
    </location>
</feature>
<keyword evidence="3" id="KW-1185">Reference proteome</keyword>
<dbReference type="EMBL" id="FPAT01000008">
    <property type="protein sequence ID" value="SFT78750.1"/>
    <property type="molecule type" value="Genomic_DNA"/>
</dbReference>
<feature type="compositionally biased region" description="Basic and acidic residues" evidence="1">
    <location>
        <begin position="133"/>
        <end position="149"/>
    </location>
</feature>
<dbReference type="STRING" id="995060.SAMN04487904_108116"/>
<feature type="compositionally biased region" description="Basic residues" evidence="1">
    <location>
        <begin position="90"/>
        <end position="99"/>
    </location>
</feature>
<sequence>MQLLDVVVEPNPGPNHKQLGKRDVDHPPDSDHSAAPAARGRTPPPKHADFRLTRAKAPLPRARRTHPPPGPPRRARRSRRQTSAADRRATHPRARRPGTRQRSTTLRSGQPSIASHHDNSRGRVTAQCSPRAGPRERARTPRQDTAPRDHKQRGVPPPSGTRGPRAAWQHETPASRLPVRIFGIHGPAREPHHREPHAFPAGTTDPSATHPSEIEHEFDRTAVRKV</sequence>
<dbReference type="Proteomes" id="UP000199165">
    <property type="component" value="Unassembled WGS sequence"/>
</dbReference>
<accession>A0A1I7AV01</accession>
<name>A0A1I7AV01_9ACTN</name>
<organism evidence="2 3">
    <name type="scientific">Actinopolyspora righensis</name>
    <dbReference type="NCBI Taxonomy" id="995060"/>
    <lineage>
        <taxon>Bacteria</taxon>
        <taxon>Bacillati</taxon>
        <taxon>Actinomycetota</taxon>
        <taxon>Actinomycetes</taxon>
        <taxon>Actinopolysporales</taxon>
        <taxon>Actinopolysporaceae</taxon>
        <taxon>Actinopolyspora</taxon>
        <taxon>Actinopolyspora alba group</taxon>
    </lineage>
</organism>
<evidence type="ECO:0000313" key="2">
    <source>
        <dbReference type="EMBL" id="SFT78750.1"/>
    </source>
</evidence>
<evidence type="ECO:0000313" key="3">
    <source>
        <dbReference type="Proteomes" id="UP000199165"/>
    </source>
</evidence>
<feature type="region of interest" description="Disordered" evidence="1">
    <location>
        <begin position="1"/>
        <end position="226"/>
    </location>
</feature>
<feature type="compositionally biased region" description="Basic and acidic residues" evidence="1">
    <location>
        <begin position="187"/>
        <end position="197"/>
    </location>
</feature>
<evidence type="ECO:0000256" key="1">
    <source>
        <dbReference type="SAM" id="MobiDB-lite"/>
    </source>
</evidence>
<proteinExistence type="predicted"/>
<dbReference type="AlphaFoldDB" id="A0A1I7AV01"/>
<feature type="compositionally biased region" description="Polar residues" evidence="1">
    <location>
        <begin position="100"/>
        <end position="113"/>
    </location>
</feature>
<protein>
    <submittedName>
        <fullName evidence="2">Uncharacterized protein</fullName>
    </submittedName>
</protein>
<feature type="compositionally biased region" description="Basic and acidic residues" evidence="1">
    <location>
        <begin position="212"/>
        <end position="226"/>
    </location>
</feature>